<feature type="binding site" evidence="6">
    <location>
        <position position="95"/>
    </location>
    <ligand>
        <name>a divalent metal cation</name>
        <dbReference type="ChEBI" id="CHEBI:60240"/>
        <label>1</label>
    </ligand>
</feature>
<accession>F2LXS0</accession>
<feature type="binding site" evidence="6">
    <location>
        <position position="169"/>
    </location>
    <ligand>
        <name>a divalent metal cation</name>
        <dbReference type="ChEBI" id="CHEBI:60240"/>
        <label>2</label>
        <note>catalytic</note>
    </ligand>
</feature>
<evidence type="ECO:0000259" key="8">
    <source>
        <dbReference type="Pfam" id="PF00557"/>
    </source>
</evidence>
<feature type="binding site" evidence="6">
    <location>
        <position position="235"/>
    </location>
    <ligand>
        <name>a divalent metal cation</name>
        <dbReference type="ChEBI" id="CHEBI:60240"/>
        <label>2</label>
        <note>catalytic</note>
    </ligand>
</feature>
<dbReference type="InterPro" id="IPR002467">
    <property type="entry name" value="Pept_M24A_MAP1"/>
</dbReference>
<evidence type="ECO:0000256" key="6">
    <source>
        <dbReference type="HAMAP-Rule" id="MF_01974"/>
    </source>
</evidence>
<proteinExistence type="inferred from homology"/>
<dbReference type="OrthoDB" id="9802055at2"/>
<name>F2LXS0_HIPMA</name>
<dbReference type="AlphaFoldDB" id="F2LXS0"/>
<dbReference type="HOGENOM" id="CLU_015857_0_1_7"/>
<comment type="similarity">
    <text evidence="6">Belongs to the peptidase M24A family. Methionine aminopeptidase type 1 subfamily.</text>
</comment>
<dbReference type="PANTHER" id="PTHR43330:SF27">
    <property type="entry name" value="METHIONINE AMINOPEPTIDASE"/>
    <property type="match status" value="1"/>
</dbReference>
<dbReference type="EC" id="3.4.11.18" evidence="6 7"/>
<feature type="binding site" evidence="6">
    <location>
        <position position="106"/>
    </location>
    <ligand>
        <name>a divalent metal cation</name>
        <dbReference type="ChEBI" id="CHEBI:60240"/>
        <label>2</label>
        <note>catalytic</note>
    </ligand>
</feature>
<dbReference type="GO" id="GO:0006508">
    <property type="term" value="P:proteolysis"/>
    <property type="evidence" value="ECO:0007669"/>
    <property type="project" value="UniProtKB-KW"/>
</dbReference>
<comment type="function">
    <text evidence="1 6">Removes the N-terminal methionine from nascent proteins. The N-terminal methionine is often cleaved when the second residue in the primary sequence is small and uncharged (Met-Ala-, Cys, Gly, Pro, Ser, Thr, or Val). Requires deformylation of the N(alpha)-formylated initiator methionine before it can be hydrolyzed.</text>
</comment>
<dbReference type="InterPro" id="IPR001714">
    <property type="entry name" value="Pept_M24_MAP"/>
</dbReference>
<protein>
    <recommendedName>
        <fullName evidence="6 7">Methionine aminopeptidase</fullName>
        <shortName evidence="6">MAP</shortName>
        <shortName evidence="6">MetAP</shortName>
        <ecNumber evidence="6 7">3.4.11.18</ecNumber>
    </recommendedName>
    <alternativeName>
        <fullName evidence="6">Peptidase M</fullName>
    </alternativeName>
</protein>
<evidence type="ECO:0000256" key="7">
    <source>
        <dbReference type="RuleBase" id="RU003653"/>
    </source>
</evidence>
<dbReference type="Gene3D" id="3.90.230.10">
    <property type="entry name" value="Creatinase/methionine aminopeptidase superfamily"/>
    <property type="match status" value="1"/>
</dbReference>
<keyword evidence="10" id="KW-1185">Reference proteome</keyword>
<evidence type="ECO:0000256" key="1">
    <source>
        <dbReference type="ARBA" id="ARBA00002521"/>
    </source>
</evidence>
<dbReference type="PANTHER" id="PTHR43330">
    <property type="entry name" value="METHIONINE AMINOPEPTIDASE"/>
    <property type="match status" value="1"/>
</dbReference>
<feature type="domain" description="Peptidase M24" evidence="8">
    <location>
        <begin position="11"/>
        <end position="242"/>
    </location>
</feature>
<dbReference type="eggNOG" id="COG0024">
    <property type="taxonomic scope" value="Bacteria"/>
</dbReference>
<dbReference type="GO" id="GO:0004239">
    <property type="term" value="F:initiator methionyl aminopeptidase activity"/>
    <property type="evidence" value="ECO:0007669"/>
    <property type="project" value="UniProtKB-UniRule"/>
</dbReference>
<gene>
    <name evidence="6" type="primary">map</name>
    <name evidence="9" type="ordered locus">Hipma_1355</name>
</gene>
<dbReference type="Proteomes" id="UP000008139">
    <property type="component" value="Chromosome"/>
</dbReference>
<dbReference type="Pfam" id="PF00557">
    <property type="entry name" value="Peptidase_M24"/>
    <property type="match status" value="1"/>
</dbReference>
<organism evidence="9 10">
    <name type="scientific">Hippea maritima (strain ATCC 700847 / DSM 10411 / MH2)</name>
    <dbReference type="NCBI Taxonomy" id="760142"/>
    <lineage>
        <taxon>Bacteria</taxon>
        <taxon>Pseudomonadati</taxon>
        <taxon>Campylobacterota</taxon>
        <taxon>Desulfurellia</taxon>
        <taxon>Desulfurellales</taxon>
        <taxon>Hippeaceae</taxon>
        <taxon>Hippea</taxon>
    </lineage>
</organism>
<evidence type="ECO:0000256" key="3">
    <source>
        <dbReference type="ARBA" id="ARBA00022670"/>
    </source>
</evidence>
<dbReference type="NCBIfam" id="TIGR00500">
    <property type="entry name" value="met_pdase_I"/>
    <property type="match status" value="1"/>
</dbReference>
<evidence type="ECO:0000256" key="2">
    <source>
        <dbReference type="ARBA" id="ARBA00022438"/>
    </source>
</evidence>
<dbReference type="InParanoid" id="F2LXS0"/>
<dbReference type="GO" id="GO:0070006">
    <property type="term" value="F:metalloaminopeptidase activity"/>
    <property type="evidence" value="ECO:0007669"/>
    <property type="project" value="UniProtKB-UniRule"/>
</dbReference>
<comment type="subunit">
    <text evidence="6">Monomer.</text>
</comment>
<dbReference type="PRINTS" id="PR00599">
    <property type="entry name" value="MAPEPTIDASE"/>
</dbReference>
<keyword evidence="5 6" id="KW-0378">Hydrolase</keyword>
<comment type="catalytic activity">
    <reaction evidence="6 7">
        <text>Release of N-terminal amino acids, preferentially methionine, from peptides and arylamides.</text>
        <dbReference type="EC" id="3.4.11.18"/>
    </reaction>
</comment>
<dbReference type="STRING" id="760142.Hipma_1355"/>
<dbReference type="EMBL" id="CP002606">
    <property type="protein sequence ID" value="AEA34311.1"/>
    <property type="molecule type" value="Genomic_DNA"/>
</dbReference>
<dbReference type="PROSITE" id="PS00680">
    <property type="entry name" value="MAP_1"/>
    <property type="match status" value="1"/>
</dbReference>
<dbReference type="RefSeq" id="WP_013682343.1">
    <property type="nucleotide sequence ID" value="NC_015318.1"/>
</dbReference>
<feature type="binding site" evidence="6">
    <location>
        <position position="176"/>
    </location>
    <ligand>
        <name>substrate</name>
    </ligand>
</feature>
<sequence length="252" mass="28101">MIVLKSKQEIEKMYTVNQMVGDILNILKNEIKPGITTEYLNRRAEEEAKKRHAKCAFKGYGGFPKSLCTSVNEEVVHGIPSKKKVLKEGDIISLDFGLIYDGWYGDSAITVAVGNIDEKKKKLMEVTYQALYEGIAQARAGNYLYDISGAVQNYVESFGFSVVRDYVGHGIGRKLHEEPQVPNYIPSKFDRGPMLRVGMTIAIEPMVNAGTWRVKVLKDKWTVVTADGEPSAHFEHTIAITEEGPVILSEVS</sequence>
<evidence type="ECO:0000313" key="9">
    <source>
        <dbReference type="EMBL" id="AEA34311.1"/>
    </source>
</evidence>
<dbReference type="KEGG" id="hmr:Hipma_1355"/>
<dbReference type="CDD" id="cd01086">
    <property type="entry name" value="MetAP1"/>
    <property type="match status" value="1"/>
</dbReference>
<dbReference type="GO" id="GO:0046872">
    <property type="term" value="F:metal ion binding"/>
    <property type="evidence" value="ECO:0007669"/>
    <property type="project" value="UniProtKB-UniRule"/>
</dbReference>
<feature type="binding site" evidence="6">
    <location>
        <position position="106"/>
    </location>
    <ligand>
        <name>a divalent metal cation</name>
        <dbReference type="ChEBI" id="CHEBI:60240"/>
        <label>1</label>
    </ligand>
</feature>
<dbReference type="FunCoup" id="F2LXS0">
    <property type="interactions" value="408"/>
</dbReference>
<keyword evidence="4 6" id="KW-0479">Metal-binding</keyword>
<dbReference type="HAMAP" id="MF_01974">
    <property type="entry name" value="MetAP_1"/>
    <property type="match status" value="1"/>
</dbReference>
<dbReference type="GO" id="GO:0005829">
    <property type="term" value="C:cytosol"/>
    <property type="evidence" value="ECO:0007669"/>
    <property type="project" value="TreeGrafter"/>
</dbReference>
<feature type="binding site" evidence="6">
    <location>
        <position position="235"/>
    </location>
    <ligand>
        <name>a divalent metal cation</name>
        <dbReference type="ChEBI" id="CHEBI:60240"/>
        <label>1</label>
    </ligand>
</feature>
<comment type="cofactor">
    <cofactor evidence="6">
        <name>Co(2+)</name>
        <dbReference type="ChEBI" id="CHEBI:48828"/>
    </cofactor>
    <cofactor evidence="6">
        <name>Zn(2+)</name>
        <dbReference type="ChEBI" id="CHEBI:29105"/>
    </cofactor>
    <cofactor evidence="6">
        <name>Mn(2+)</name>
        <dbReference type="ChEBI" id="CHEBI:29035"/>
    </cofactor>
    <cofactor evidence="6">
        <name>Fe(2+)</name>
        <dbReference type="ChEBI" id="CHEBI:29033"/>
    </cofactor>
    <text evidence="6">Binds 2 divalent metal cations per subunit. Has a high-affinity and a low affinity metal-binding site. The true nature of the physiological cofactor is under debate. The enzyme is active with cobalt, zinc, manganese or divalent iron ions. Most likely, methionine aminopeptidases function as mononuclear Fe(2+)-metalloproteases under physiological conditions, and the catalytically relevant metal-binding site has been assigned to the histidine-containing high-affinity site.</text>
</comment>
<reference evidence="9 10" key="1">
    <citation type="journal article" date="2011" name="Stand. Genomic Sci.">
        <title>Complete genome sequence of the thermophilic sulfur-reducer Hippea maritima type strain (MH(2)).</title>
        <authorList>
            <person name="Huntemann M."/>
            <person name="Lu M."/>
            <person name="Nolan M."/>
            <person name="Lapidus A."/>
            <person name="Lucas S."/>
            <person name="Hammon N."/>
            <person name="Deshpande S."/>
            <person name="Cheng J.F."/>
            <person name="Tapia R."/>
            <person name="Han C."/>
            <person name="Goodwin L."/>
            <person name="Pitluck S."/>
            <person name="Liolios K."/>
            <person name="Pagani I."/>
            <person name="Ivanova N."/>
            <person name="Ovchinikova G."/>
            <person name="Pati A."/>
            <person name="Chen A."/>
            <person name="Palaniappan K."/>
            <person name="Land M."/>
            <person name="Hauser L."/>
            <person name="Jeffries C.D."/>
            <person name="Detter J.C."/>
            <person name="Brambilla E.M."/>
            <person name="Rohde M."/>
            <person name="Spring S."/>
            <person name="Goker M."/>
            <person name="Woyke T."/>
            <person name="Bristow J."/>
            <person name="Eisen J.A."/>
            <person name="Markowitz V."/>
            <person name="Hugenholtz P."/>
            <person name="Kyrpides N.C."/>
            <person name="Klenk H.P."/>
            <person name="Mavromatis K."/>
        </authorList>
    </citation>
    <scope>NUCLEOTIDE SEQUENCE [LARGE SCALE GENOMIC DNA]</scope>
    <source>
        <strain evidence="10">ATCC 700847 / DSM 10411 / MH2</strain>
    </source>
</reference>
<feature type="binding site" evidence="6">
    <location>
        <position position="77"/>
    </location>
    <ligand>
        <name>substrate</name>
    </ligand>
</feature>
<dbReference type="InterPro" id="IPR000994">
    <property type="entry name" value="Pept_M24"/>
</dbReference>
<evidence type="ECO:0000256" key="4">
    <source>
        <dbReference type="ARBA" id="ARBA00022723"/>
    </source>
</evidence>
<reference evidence="10" key="2">
    <citation type="submission" date="2011-03" db="EMBL/GenBank/DDBJ databases">
        <title>The complete genome of Hippea maritima DSM 10411.</title>
        <authorList>
            <consortium name="US DOE Joint Genome Institute (JGI-PGF)"/>
            <person name="Lucas S."/>
            <person name="Copeland A."/>
            <person name="Lapidus A."/>
            <person name="Bruce D."/>
            <person name="Goodwin L."/>
            <person name="Pitluck S."/>
            <person name="Peters L."/>
            <person name="Kyrpides N."/>
            <person name="Mavromatis K."/>
            <person name="Pagani I."/>
            <person name="Ivanova N."/>
            <person name="Mikhailova N."/>
            <person name="Lu M."/>
            <person name="Detter J.C."/>
            <person name="Tapia R."/>
            <person name="Han C."/>
            <person name="Land M."/>
            <person name="Hauser L."/>
            <person name="Markowitz V."/>
            <person name="Cheng J.-F."/>
            <person name="Hugenholtz P."/>
            <person name="Woyke T."/>
            <person name="Wu D."/>
            <person name="Spring S."/>
            <person name="Schroeder M."/>
            <person name="Brambilla E."/>
            <person name="Klenk H.-P."/>
            <person name="Eisen J.A."/>
        </authorList>
    </citation>
    <scope>NUCLEOTIDE SEQUENCE [LARGE SCALE GENOMIC DNA]</scope>
    <source>
        <strain evidence="10">ATCC 700847 / DSM 10411 / MH2</strain>
    </source>
</reference>
<evidence type="ECO:0000256" key="5">
    <source>
        <dbReference type="ARBA" id="ARBA00022801"/>
    </source>
</evidence>
<keyword evidence="3 6" id="KW-0645">Protease</keyword>
<feature type="binding site" evidence="6">
    <location>
        <position position="204"/>
    </location>
    <ligand>
        <name>a divalent metal cation</name>
        <dbReference type="ChEBI" id="CHEBI:60240"/>
        <label>2</label>
        <note>catalytic</note>
    </ligand>
</feature>
<dbReference type="SUPFAM" id="SSF55920">
    <property type="entry name" value="Creatinase/aminopeptidase"/>
    <property type="match status" value="1"/>
</dbReference>
<evidence type="ECO:0000313" key="10">
    <source>
        <dbReference type="Proteomes" id="UP000008139"/>
    </source>
</evidence>
<dbReference type="InterPro" id="IPR036005">
    <property type="entry name" value="Creatinase/aminopeptidase-like"/>
</dbReference>
<keyword evidence="2 6" id="KW-0031">Aminopeptidase</keyword>